<reference evidence="1 2" key="1">
    <citation type="submission" date="2017-09" db="EMBL/GenBank/DDBJ databases">
        <title>Complete Genome Sequences of Two Strains of the Meat Spoilage Bacterium Brochothrix thermosphacta Isolated from Ground Chicken.</title>
        <authorList>
            <person name="Paoli G.C."/>
            <person name="Wijey C."/>
            <person name="Chen C.-Y."/>
            <person name="Nguyen L."/>
            <person name="Yan X."/>
            <person name="Irwin P.L."/>
        </authorList>
    </citation>
    <scope>NUCLEOTIDE SEQUENCE [LARGE SCALE GENOMIC DNA]</scope>
    <source>
        <strain evidence="1 2">BI</strain>
    </source>
</reference>
<dbReference type="OrthoDB" id="9810250at2"/>
<sequence>MKLTIWKTTYRLLTEQKTPFSKLSIRAICDACAIHHTSFYYHFNDKFDLFNFGIQQLLADYERLSIQTKFTSPFSVSNTFFKNSDLQLLITAQTHDPLAPSLITRYAEKQLVTEAFLYLENKTISVPQQLLAQQLVRTIFTISDWSQTQAHISDTELDVLYQELTANLFI</sequence>
<keyword evidence="2" id="KW-1185">Reference proteome</keyword>
<dbReference type="SUPFAM" id="SSF46689">
    <property type="entry name" value="Homeodomain-like"/>
    <property type="match status" value="1"/>
</dbReference>
<dbReference type="EMBL" id="CP023483">
    <property type="protein sequence ID" value="ATF25819.1"/>
    <property type="molecule type" value="Genomic_DNA"/>
</dbReference>
<dbReference type="AlphaFoldDB" id="A0A1D2LNK4"/>
<proteinExistence type="predicted"/>
<dbReference type="Proteomes" id="UP000243591">
    <property type="component" value="Chromosome"/>
</dbReference>
<dbReference type="KEGG" id="bths:CNY62_05090"/>
<dbReference type="Gene3D" id="1.10.357.10">
    <property type="entry name" value="Tetracycline Repressor, domain 2"/>
    <property type="match status" value="1"/>
</dbReference>
<organism evidence="1 2">
    <name type="scientific">Brochothrix thermosphacta</name>
    <name type="common">Microbacterium thermosphactum</name>
    <dbReference type="NCBI Taxonomy" id="2756"/>
    <lineage>
        <taxon>Bacteria</taxon>
        <taxon>Bacillati</taxon>
        <taxon>Bacillota</taxon>
        <taxon>Bacilli</taxon>
        <taxon>Bacillales</taxon>
        <taxon>Listeriaceae</taxon>
        <taxon>Brochothrix</taxon>
    </lineage>
</organism>
<protein>
    <submittedName>
        <fullName evidence="1">TetR/AcrR family transcriptional regulator</fullName>
    </submittedName>
</protein>
<evidence type="ECO:0000313" key="1">
    <source>
        <dbReference type="EMBL" id="ATF25819.1"/>
    </source>
</evidence>
<accession>A0A1D2LNK4</accession>
<dbReference type="InterPro" id="IPR009057">
    <property type="entry name" value="Homeodomain-like_sf"/>
</dbReference>
<dbReference type="RefSeq" id="WP_069118603.1">
    <property type="nucleotide sequence ID" value="NZ_CP023483.1"/>
</dbReference>
<gene>
    <name evidence="1" type="ORF">CNY62_05090</name>
</gene>
<name>A0A1D2LNK4_BROTH</name>
<evidence type="ECO:0000313" key="2">
    <source>
        <dbReference type="Proteomes" id="UP000243591"/>
    </source>
</evidence>